<feature type="compositionally biased region" description="Basic and acidic residues" evidence="10">
    <location>
        <begin position="1812"/>
        <end position="1839"/>
    </location>
</feature>
<evidence type="ECO:0000256" key="8">
    <source>
        <dbReference type="ARBA" id="ARBA00023242"/>
    </source>
</evidence>
<dbReference type="SUPFAM" id="SSF57667">
    <property type="entry name" value="beta-beta-alpha zinc fingers"/>
    <property type="match status" value="2"/>
</dbReference>
<keyword evidence="5" id="KW-0862">Zinc</keyword>
<dbReference type="RefSeq" id="XP_022090221.1">
    <property type="nucleotide sequence ID" value="XM_022234529.1"/>
</dbReference>
<feature type="compositionally biased region" description="Basic and acidic residues" evidence="10">
    <location>
        <begin position="1634"/>
        <end position="1659"/>
    </location>
</feature>
<evidence type="ECO:0000256" key="6">
    <source>
        <dbReference type="ARBA" id="ARBA00023015"/>
    </source>
</evidence>
<evidence type="ECO:0000259" key="12">
    <source>
        <dbReference type="PROSITE" id="PS50280"/>
    </source>
</evidence>
<dbReference type="Proteomes" id="UP000694845">
    <property type="component" value="Unplaced"/>
</dbReference>
<feature type="region of interest" description="Disordered" evidence="10">
    <location>
        <begin position="1626"/>
        <end position="1667"/>
    </location>
</feature>
<proteinExistence type="predicted"/>
<dbReference type="PANTHER" id="PTHR16515:SF66">
    <property type="entry name" value="C2H2-TYPE DOMAIN-CONTAINING PROTEIN"/>
    <property type="match status" value="1"/>
</dbReference>
<feature type="domain" description="C2H2-type" evidence="11">
    <location>
        <begin position="1431"/>
        <end position="1459"/>
    </location>
</feature>
<dbReference type="InterPro" id="IPR050331">
    <property type="entry name" value="Zinc_finger"/>
</dbReference>
<dbReference type="Pfam" id="PF21549">
    <property type="entry name" value="PRDM2_PR"/>
    <property type="match status" value="1"/>
</dbReference>
<dbReference type="Gene3D" id="3.30.160.60">
    <property type="entry name" value="Classic Zinc Finger"/>
    <property type="match status" value="2"/>
</dbReference>
<dbReference type="PROSITE" id="PS00028">
    <property type="entry name" value="ZINC_FINGER_C2H2_1"/>
    <property type="match status" value="5"/>
</dbReference>
<evidence type="ECO:0000256" key="9">
    <source>
        <dbReference type="PROSITE-ProRule" id="PRU00042"/>
    </source>
</evidence>
<dbReference type="SMART" id="SM00355">
    <property type="entry name" value="ZnF_C2H2"/>
    <property type="match status" value="10"/>
</dbReference>
<evidence type="ECO:0000256" key="1">
    <source>
        <dbReference type="ARBA" id="ARBA00004123"/>
    </source>
</evidence>
<evidence type="ECO:0000256" key="5">
    <source>
        <dbReference type="ARBA" id="ARBA00022833"/>
    </source>
</evidence>
<feature type="region of interest" description="Disordered" evidence="10">
    <location>
        <begin position="850"/>
        <end position="881"/>
    </location>
</feature>
<dbReference type="SMART" id="SM00317">
    <property type="entry name" value="SET"/>
    <property type="match status" value="1"/>
</dbReference>
<dbReference type="OrthoDB" id="6414306at2759"/>
<evidence type="ECO:0000259" key="11">
    <source>
        <dbReference type="PROSITE" id="PS50157"/>
    </source>
</evidence>
<keyword evidence="2" id="KW-0479">Metal-binding</keyword>
<feature type="compositionally biased region" description="Polar residues" evidence="10">
    <location>
        <begin position="1798"/>
        <end position="1811"/>
    </location>
</feature>
<dbReference type="InterPro" id="IPR013087">
    <property type="entry name" value="Znf_C2H2_type"/>
</dbReference>
<evidence type="ECO:0000256" key="4">
    <source>
        <dbReference type="ARBA" id="ARBA00022771"/>
    </source>
</evidence>
<dbReference type="PANTHER" id="PTHR16515">
    <property type="entry name" value="PR DOMAIN ZINC FINGER PROTEIN"/>
    <property type="match status" value="1"/>
</dbReference>
<dbReference type="InterPro" id="IPR036236">
    <property type="entry name" value="Znf_C2H2_sf"/>
</dbReference>
<dbReference type="Gene3D" id="2.170.270.10">
    <property type="entry name" value="SET domain"/>
    <property type="match status" value="1"/>
</dbReference>
<keyword evidence="7" id="KW-0804">Transcription</keyword>
<dbReference type="GeneID" id="110979050"/>
<feature type="compositionally biased region" description="Basic residues" evidence="10">
    <location>
        <begin position="2054"/>
        <end position="2077"/>
    </location>
</feature>
<organism evidence="13 14">
    <name type="scientific">Acanthaster planci</name>
    <name type="common">Crown-of-thorns starfish</name>
    <dbReference type="NCBI Taxonomy" id="133434"/>
    <lineage>
        <taxon>Eukaryota</taxon>
        <taxon>Metazoa</taxon>
        <taxon>Echinodermata</taxon>
        <taxon>Eleutherozoa</taxon>
        <taxon>Asterozoa</taxon>
        <taxon>Asteroidea</taxon>
        <taxon>Valvatacea</taxon>
        <taxon>Valvatida</taxon>
        <taxon>Acanthasteridae</taxon>
        <taxon>Acanthaster</taxon>
    </lineage>
</organism>
<dbReference type="SUPFAM" id="SSF82199">
    <property type="entry name" value="SET domain"/>
    <property type="match status" value="1"/>
</dbReference>
<feature type="region of interest" description="Disordered" evidence="10">
    <location>
        <begin position="1783"/>
        <end position="1850"/>
    </location>
</feature>
<feature type="compositionally biased region" description="Polar residues" evidence="10">
    <location>
        <begin position="2191"/>
        <end position="2204"/>
    </location>
</feature>
<evidence type="ECO:0000256" key="7">
    <source>
        <dbReference type="ARBA" id="ARBA00023163"/>
    </source>
</evidence>
<feature type="compositionally biased region" description="Low complexity" evidence="10">
    <location>
        <begin position="1068"/>
        <end position="1079"/>
    </location>
</feature>
<feature type="domain" description="C2H2-type" evidence="11">
    <location>
        <begin position="1402"/>
        <end position="1429"/>
    </location>
</feature>
<feature type="compositionally biased region" description="Polar residues" evidence="10">
    <location>
        <begin position="1082"/>
        <end position="1091"/>
    </location>
</feature>
<feature type="compositionally biased region" description="Low complexity" evidence="10">
    <location>
        <begin position="361"/>
        <end position="375"/>
    </location>
</feature>
<evidence type="ECO:0000256" key="3">
    <source>
        <dbReference type="ARBA" id="ARBA00022737"/>
    </source>
</evidence>
<dbReference type="GO" id="GO:0010468">
    <property type="term" value="P:regulation of gene expression"/>
    <property type="evidence" value="ECO:0007669"/>
    <property type="project" value="TreeGrafter"/>
</dbReference>
<feature type="compositionally biased region" description="Acidic residues" evidence="10">
    <location>
        <begin position="202"/>
        <end position="212"/>
    </location>
</feature>
<keyword evidence="8" id="KW-0539">Nucleus</keyword>
<feature type="compositionally biased region" description="Basic and acidic residues" evidence="10">
    <location>
        <begin position="2087"/>
        <end position="2103"/>
    </location>
</feature>
<evidence type="ECO:0000313" key="14">
    <source>
        <dbReference type="RefSeq" id="XP_022090221.1"/>
    </source>
</evidence>
<protein>
    <submittedName>
        <fullName evidence="14">PR domain zinc finger protein 2-like isoform X1</fullName>
    </submittedName>
</protein>
<dbReference type="InterPro" id="IPR001214">
    <property type="entry name" value="SET_dom"/>
</dbReference>
<feature type="region of interest" description="Disordered" evidence="10">
    <location>
        <begin position="186"/>
        <end position="225"/>
    </location>
</feature>
<dbReference type="GO" id="GO:0005634">
    <property type="term" value="C:nucleus"/>
    <property type="evidence" value="ECO:0007669"/>
    <property type="project" value="UniProtKB-SubCell"/>
</dbReference>
<feature type="compositionally biased region" description="Basic residues" evidence="10">
    <location>
        <begin position="1965"/>
        <end position="1977"/>
    </location>
</feature>
<evidence type="ECO:0000256" key="2">
    <source>
        <dbReference type="ARBA" id="ARBA00022723"/>
    </source>
</evidence>
<feature type="compositionally biased region" description="Polar residues" evidence="10">
    <location>
        <begin position="865"/>
        <end position="881"/>
    </location>
</feature>
<keyword evidence="13" id="KW-1185">Reference proteome</keyword>
<feature type="region of interest" description="Disordered" evidence="10">
    <location>
        <begin position="1064"/>
        <end position="1130"/>
    </location>
</feature>
<feature type="region of interest" description="Disordered" evidence="10">
    <location>
        <begin position="358"/>
        <end position="385"/>
    </location>
</feature>
<feature type="domain" description="C2H2-type" evidence="11">
    <location>
        <begin position="796"/>
        <end position="819"/>
    </location>
</feature>
<feature type="domain" description="C2H2-type" evidence="11">
    <location>
        <begin position="1374"/>
        <end position="1401"/>
    </location>
</feature>
<keyword evidence="6" id="KW-0805">Transcription regulation</keyword>
<keyword evidence="4 9" id="KW-0863">Zinc-finger</keyword>
<name>A0A8B7YEZ7_ACAPL</name>
<feature type="region of interest" description="Disordered" evidence="10">
    <location>
        <begin position="2169"/>
        <end position="2210"/>
    </location>
</feature>
<comment type="subcellular location">
    <subcellularLocation>
        <location evidence="1">Nucleus</location>
    </subcellularLocation>
</comment>
<dbReference type="InterPro" id="IPR046341">
    <property type="entry name" value="SET_dom_sf"/>
</dbReference>
<gene>
    <name evidence="14" type="primary">LOC110979050</name>
</gene>
<feature type="region of interest" description="Disordered" evidence="10">
    <location>
        <begin position="2043"/>
        <end position="2128"/>
    </location>
</feature>
<keyword evidence="3" id="KW-0677">Repeat</keyword>
<feature type="region of interest" description="Disordered" evidence="10">
    <location>
        <begin position="1945"/>
        <end position="2010"/>
    </location>
</feature>
<dbReference type="KEGG" id="aplc:110979050"/>
<dbReference type="PROSITE" id="PS50157">
    <property type="entry name" value="ZINC_FINGER_C2H2_2"/>
    <property type="match status" value="4"/>
</dbReference>
<sequence length="2290" mass="252686">MKSCARTDGLSPFWIPHLFSKRQFRGEFFLCAASSAQKLPKIDCLRQGVSAMEAVPDRILRNLPQELQFKESSMFPEHTGVWAKRTIKKGTVFGPFEGQKKKLQDVDDDTYSWEIRGPKGRRLYCIDAADPNTGNWMRYVKSARYFEEQNILASQEKKNIFYKAMRDIPSGKELLCWFSTGHVAKVSPRKEDTSGNETSEAHDDEAEPETESEAGRDSISPGHNPLAIALGGIQISNVVSLASPENVPELTTDHSNESTEGTNRMPVLEKINSDVARDDQSADTCPSPIQMQVSPTHRSSCASPPLISPMFGNNIGDVQGANGTTKTIEHGHNLSKQSVGEDSCLVENVSLATDAVEDVESSSSSLDKQSASLLQTKGTDDQTLQEGGDKIEFENQGEVAESVEFLSIPNTITKDLSHESAEFLSIPNTITKDLSHESAEFLSIPNTVTKDLSHESAEFLSIPNTVTKDLCHESAEFLSIPNAVTKDLSHEPAGGIKSTGCTLRNPKYILKKVDFLCTTKYKKNVVKCLTCGQIFQTVSQLRSHFVNSTGPPFRRRRRAKRGSKKLLNQITKRKIKPLINGQTSANSNKEDVLVDKGMEAPGIIQKTKLDSLPPVDLDPKTSNLEEKIGQQKTQVTSPPKLAFACEFCELTFDCFKSLDDHVKAHYLGQLPYKCKYCKAETDSLPSIHAHVISHQMNADFPSDDNNMAGVGRVYQARIAGHGIEETIVKSQSKSSKDIPKNPTTYSTRRHFQNLLLKTHAMDQPSEVGGSYAIPLESSQAKFNKIKEKKRFINKIYPCNLCNKMFASLPNVYRHKRVVHGVSVARMRKRRTKLLVNLGETSPYSSNAKLNTSMSGDQRAPVPAPQFSSDVSSTHGTVSTSRLRQVSPNVSVTNMQPPTKLYVVSGKRVRPILPAPTTAVSNDSPLVSNQSAVFHTHPPTSSQQNVTPITVPTFSYTSDTTNDVRKSQIAKQPSSCTPSASPPVTINSGAHIDVKSLLLVPEDQTQSTLQPPSARKSTHNCVDNEGVILSNQTKEGFHQGSKIRQFSVVSPQYANTVTDQTRLYQRAQLSPRLSSSFSRRSPNEGTLASLPQRSFPKEEPQSSAPFPYAARGDPNGEFEKPRPYIPTKGIKVTSRSSSIGNFDKFGAMDLATKRSYVQSGDSDSALDLSLPKRLRLDNTGTEPLPYFNQLPEQTVPLDLSKKAKSILTTMSSTVSDCQSTSIMSTQLQRTLEVVNAQAALQVKSRNSDLSKLYRTSGSPTFYPIKTEIKPSNLCGTGTKSSSLDSSQKQVFSPPNFTVTPVSQDNKQCLFQVSSPGQSSIASSVTHSKAQDQDGLSCESSRHSDVIQNTAVDSSLQKATLQDVSGRALVPTKMDFACNVCGEVLPSMTSMNAHVIEHAKDWPYKCEFCLWLFQNPSGLAVHRTQHHHVKKMYSCGVCRRDFAYLSNLQKHQVDSHGLKEYTYRETNTGELRPLNFTDPRQGVVHARPLASIRSQQSPRVSFIAQEMSKLNPLKIGKLTIPVKSSSFGVAPVKSKTPPRKHVPFNPQRHHPFAHARQIGYLSMLADPKNQEQLSGTLVNRCTKCEKEFDSIADFHKHIMECAAKQETSQPGAQIVERSQDVRIPGALSASQAATEGDWKLNNSKEEPQVDEQSKPGSTDRPKRAKPGLKIYNPMKYSRREPAGNMDDIHTCHGCEKKFYFINKLERHMRMCPNRDKLKLNQIMQVKLMTKKKDQTLLNYQHQCPFCKHHYTYLKSLKKHVLVCQFRPADVVDPLKYIEENAMKKETSVSGNDTQDEETPKSTNNESSITASMETTRKDTSELDDVNKKTAEESGMTDRQETSENSAAGGLYDRIGKHLGPQVAASNEDEFPSMDNDQQPPTASSFQLRIRPMSVGPIFSKKGKKKTRCMATWNLASVTGKTQSTQLKQSEADNSSLPTLKKYPIRERSPAVSSCGELSNVPTYLGRPRGRKRGRARKRGNPLSHILDASPPKVARRGRRRGRGRPRGGRLYRGLNRQEMSAPAGLKKLGSVIEDVPNRASVTVERRGSSRLQTSGRGRRGRSCRGRGLVRGRGRGRGRGRVSMQGAYSRGRERSSLKPRSVHEAVNEEGEMPEVSNIANSGDKLPQKPPINQSKFEVGQCEDWSDGKMVKQDVITSGDIGSQGICPVETSEGIEENSNLKRKSGPKNGIDATLVSSEPTKGLNSPRTPKLQGSDIIVGKDSMVADKLVVESDPISAFMKKVDDVAHDVTGIQLRGDAQGEEDGTGPIRTVQLQESDANTTLTLVVALRGSPL</sequence>
<dbReference type="GO" id="GO:0008270">
    <property type="term" value="F:zinc ion binding"/>
    <property type="evidence" value="ECO:0007669"/>
    <property type="project" value="UniProtKB-KW"/>
</dbReference>
<evidence type="ECO:0000313" key="13">
    <source>
        <dbReference type="Proteomes" id="UP000694845"/>
    </source>
</evidence>
<evidence type="ECO:0000256" key="10">
    <source>
        <dbReference type="SAM" id="MobiDB-lite"/>
    </source>
</evidence>
<reference evidence="14" key="1">
    <citation type="submission" date="2025-08" db="UniProtKB">
        <authorList>
            <consortium name="RefSeq"/>
        </authorList>
    </citation>
    <scope>IDENTIFICATION</scope>
</reference>
<feature type="compositionally biased region" description="Basic residues" evidence="10">
    <location>
        <begin position="1991"/>
        <end position="2007"/>
    </location>
</feature>
<dbReference type="PROSITE" id="PS50280">
    <property type="entry name" value="SET"/>
    <property type="match status" value="1"/>
</dbReference>
<feature type="domain" description="SET" evidence="12">
    <location>
        <begin position="65"/>
        <end position="179"/>
    </location>
</feature>
<accession>A0A8B7YEZ7</accession>